<dbReference type="Proteomes" id="UP000676336">
    <property type="component" value="Unassembled WGS sequence"/>
</dbReference>
<sequence length="238" mass="26069">MNTNENFPFNNPTRFVTDITSTPIIANHLVTTDIEQIQTTNENFLQETTTSPIISSTSILSLNDSITADDLTTENVFEQTNNITEPIDMTTTATIDSTVNIYNTMDDNDSSIINTSETPSTTRTTTISQNAHSQLLYNLCRKILSQLSPNASSSAVAAEINKTLLSHSSVINNSTADKLTHLLNQYLTSSTTTTSTPSTVAPIIINGMRPSPMILRRIEMDDALDNMNNNDINSEDSL</sequence>
<evidence type="ECO:0000313" key="2">
    <source>
        <dbReference type="Proteomes" id="UP000676336"/>
    </source>
</evidence>
<dbReference type="AlphaFoldDB" id="A0A8S3H7S6"/>
<comment type="caution">
    <text evidence="1">The sequence shown here is derived from an EMBL/GenBank/DDBJ whole genome shotgun (WGS) entry which is preliminary data.</text>
</comment>
<name>A0A8S3H7S6_9BILA</name>
<proteinExistence type="predicted"/>
<organism evidence="1 2">
    <name type="scientific">Rotaria magnacalcarata</name>
    <dbReference type="NCBI Taxonomy" id="392030"/>
    <lineage>
        <taxon>Eukaryota</taxon>
        <taxon>Metazoa</taxon>
        <taxon>Spiralia</taxon>
        <taxon>Gnathifera</taxon>
        <taxon>Rotifera</taxon>
        <taxon>Eurotatoria</taxon>
        <taxon>Bdelloidea</taxon>
        <taxon>Philodinida</taxon>
        <taxon>Philodinidae</taxon>
        <taxon>Rotaria</taxon>
    </lineage>
</organism>
<evidence type="ECO:0000313" key="1">
    <source>
        <dbReference type="EMBL" id="CAF5178960.1"/>
    </source>
</evidence>
<protein>
    <submittedName>
        <fullName evidence="1">Uncharacterized protein</fullName>
    </submittedName>
</protein>
<gene>
    <name evidence="1" type="ORF">SMN809_LOCUS68340</name>
</gene>
<reference evidence="1" key="1">
    <citation type="submission" date="2021-02" db="EMBL/GenBank/DDBJ databases">
        <authorList>
            <person name="Nowell W R."/>
        </authorList>
    </citation>
    <scope>NUCLEOTIDE SEQUENCE</scope>
</reference>
<dbReference type="EMBL" id="CAJOBI010317199">
    <property type="protein sequence ID" value="CAF5178960.1"/>
    <property type="molecule type" value="Genomic_DNA"/>
</dbReference>
<accession>A0A8S3H7S6</accession>